<keyword evidence="2" id="KW-1185">Reference proteome</keyword>
<dbReference type="RefSeq" id="WP_202635314.1">
    <property type="nucleotide sequence ID" value="NZ_CP010554.1"/>
</dbReference>
<evidence type="ECO:0000313" key="2">
    <source>
        <dbReference type="Proteomes" id="UP000061603"/>
    </source>
</evidence>
<dbReference type="KEGG" id="rbu:PG1C_13695"/>
<dbReference type="EMBL" id="CP010554">
    <property type="protein sequence ID" value="AJP49196.1"/>
    <property type="molecule type" value="Genomic_DNA"/>
</dbReference>
<name>A0A0C5JPF9_9PROT</name>
<sequence>MPEWKDVLAVLASLVASFAGAWAAFKFESHRSEAEEQKKNIGAGNRAIYGVYALWNVLEQFRKEVLEPYRRRPDAWLNLAAHPAPPIATERFQTSDLQFLLERGQASIFAALMLEEQRFNLAIDLIRSRSDLVLNAVFPKMAAAGFGVGHAQNQDAVEGALGIDLCHKLKQITAAIFQNVDEDLASLRSVYVDLRKALETLYPGQKFLQVIFEAEAKPGNPQALA</sequence>
<dbReference type="AlphaFoldDB" id="A0A0C5JPF9"/>
<dbReference type="STRING" id="1565605.PG1C_13695"/>
<dbReference type="Proteomes" id="UP000061603">
    <property type="component" value="Chromosome"/>
</dbReference>
<dbReference type="HOGENOM" id="CLU_1229078_0_0_4"/>
<gene>
    <name evidence="1" type="ORF">PG1C_13695</name>
</gene>
<evidence type="ECO:0000313" key="1">
    <source>
        <dbReference type="EMBL" id="AJP49196.1"/>
    </source>
</evidence>
<reference evidence="1 2" key="1">
    <citation type="journal article" date="2015" name="Genome Announc.">
        <title>Complete Genome Sequence of a Novel Bacterium within the Family Rhodocyclaceae That Degrades Polycyclic Aromatic Hydrocarbons.</title>
        <authorList>
            <person name="Singleton D.R."/>
            <person name="Dickey A.N."/>
            <person name="Scholl E.H."/>
            <person name="Wright F.A."/>
            <person name="Aitken M.D."/>
        </authorList>
    </citation>
    <scope>NUCLEOTIDE SEQUENCE [LARGE SCALE GENOMIC DNA]</scope>
    <source>
        <strain evidence="2">PG1-Ca6</strain>
    </source>
</reference>
<accession>A0A0C5JPF9</accession>
<organism evidence="1 2">
    <name type="scientific">Rugosibacter aromaticivorans</name>
    <dbReference type="NCBI Taxonomy" id="1565605"/>
    <lineage>
        <taxon>Bacteria</taxon>
        <taxon>Pseudomonadati</taxon>
        <taxon>Pseudomonadota</taxon>
        <taxon>Betaproteobacteria</taxon>
        <taxon>Nitrosomonadales</taxon>
        <taxon>Sterolibacteriaceae</taxon>
        <taxon>Rugosibacter</taxon>
    </lineage>
</organism>
<protein>
    <submittedName>
        <fullName evidence="1">Uncharacterized protein</fullName>
    </submittedName>
</protein>
<proteinExistence type="predicted"/>